<dbReference type="InterPro" id="IPR023298">
    <property type="entry name" value="ATPase_P-typ_TM_dom_sf"/>
</dbReference>
<dbReference type="OrthoDB" id="3352408at2759"/>
<dbReference type="InterPro" id="IPR008250">
    <property type="entry name" value="ATPase_P-typ_transduc_dom_A_sf"/>
</dbReference>
<protein>
    <recommendedName>
        <fullName evidence="17">Calcium-transporting ATPase</fullName>
        <ecNumber evidence="17">7.2.2.10</ecNumber>
    </recommendedName>
</protein>
<comment type="function">
    <text evidence="17">Catalyzes the hydrolysis of ATP coupled with the transport of calcium.</text>
</comment>
<dbReference type="InterPro" id="IPR018303">
    <property type="entry name" value="ATPase_P-typ_P_site"/>
</dbReference>
<feature type="domain" description="Cation-transporting P-type ATPase N-terminal" evidence="21">
    <location>
        <begin position="47"/>
        <end position="115"/>
    </location>
</feature>
<keyword evidence="5 17" id="KW-0812">Transmembrane</keyword>
<evidence type="ECO:0000256" key="16">
    <source>
        <dbReference type="ARBA" id="ARBA00048694"/>
    </source>
</evidence>
<dbReference type="EMBL" id="DF237763">
    <property type="protein sequence ID" value="GAQ91595.1"/>
    <property type="molecule type" value="Genomic_DNA"/>
</dbReference>
<reference evidence="22 23" key="1">
    <citation type="journal article" date="2014" name="Nat. Commun.">
        <title>Klebsormidium flaccidum genome reveals primary factors for plant terrestrial adaptation.</title>
        <authorList>
            <person name="Hori K."/>
            <person name="Maruyama F."/>
            <person name="Fujisawa T."/>
            <person name="Togashi T."/>
            <person name="Yamamoto N."/>
            <person name="Seo M."/>
            <person name="Sato S."/>
            <person name="Yamada T."/>
            <person name="Mori H."/>
            <person name="Tajima N."/>
            <person name="Moriyama T."/>
            <person name="Ikeuchi M."/>
            <person name="Watanabe M."/>
            <person name="Wada H."/>
            <person name="Kobayashi K."/>
            <person name="Saito M."/>
            <person name="Masuda T."/>
            <person name="Sasaki-Sekimoto Y."/>
            <person name="Mashiguchi K."/>
            <person name="Awai K."/>
            <person name="Shimojima M."/>
            <person name="Masuda S."/>
            <person name="Iwai M."/>
            <person name="Nobusawa T."/>
            <person name="Narise T."/>
            <person name="Kondo S."/>
            <person name="Saito H."/>
            <person name="Sato R."/>
            <person name="Murakawa M."/>
            <person name="Ihara Y."/>
            <person name="Oshima-Yamada Y."/>
            <person name="Ohtaka K."/>
            <person name="Satoh M."/>
            <person name="Sonobe K."/>
            <person name="Ishii M."/>
            <person name="Ohtani R."/>
            <person name="Kanamori-Sato M."/>
            <person name="Honoki R."/>
            <person name="Miyazaki D."/>
            <person name="Mochizuki H."/>
            <person name="Umetsu J."/>
            <person name="Higashi K."/>
            <person name="Shibata D."/>
            <person name="Kamiya Y."/>
            <person name="Sato N."/>
            <person name="Nakamura Y."/>
            <person name="Tabata S."/>
            <person name="Ida S."/>
            <person name="Kurokawa K."/>
            <person name="Ohta H."/>
        </authorList>
    </citation>
    <scope>NUCLEOTIDE SEQUENCE [LARGE SCALE GENOMIC DNA]</scope>
    <source>
        <strain evidence="22 23">NIES-2285</strain>
    </source>
</reference>
<comment type="subcellular location">
    <subcellularLocation>
        <location evidence="1 17">Membrane</location>
        <topology evidence="1 17">Multi-pass membrane protein</topology>
    </subcellularLocation>
</comment>
<evidence type="ECO:0000256" key="10">
    <source>
        <dbReference type="ARBA" id="ARBA00022842"/>
    </source>
</evidence>
<dbReference type="Pfam" id="PF00689">
    <property type="entry name" value="Cation_ATPase_C"/>
    <property type="match status" value="1"/>
</dbReference>
<dbReference type="PRINTS" id="PR00120">
    <property type="entry name" value="HATPASE"/>
</dbReference>
<keyword evidence="4 17" id="KW-0109">Calcium transport</keyword>
<keyword evidence="23" id="KW-1185">Reference proteome</keyword>
<evidence type="ECO:0000256" key="17">
    <source>
        <dbReference type="RuleBase" id="RU361146"/>
    </source>
</evidence>
<dbReference type="Gene3D" id="3.40.50.1000">
    <property type="entry name" value="HAD superfamily/HAD-like"/>
    <property type="match status" value="1"/>
</dbReference>
<feature type="transmembrane region" description="Helical" evidence="17">
    <location>
        <begin position="286"/>
        <end position="306"/>
    </location>
</feature>
<evidence type="ECO:0000256" key="12">
    <source>
        <dbReference type="ARBA" id="ARBA00022967"/>
    </source>
</evidence>
<keyword evidence="7 17" id="KW-0547">Nucleotide-binding</keyword>
<feature type="transmembrane region" description="Helical" evidence="17">
    <location>
        <begin position="920"/>
        <end position="941"/>
    </location>
</feature>
<dbReference type="SUPFAM" id="SSF81660">
    <property type="entry name" value="Metal cation-transporting ATPase, ATP-binding domain N"/>
    <property type="match status" value="1"/>
</dbReference>
<dbReference type="InterPro" id="IPR023214">
    <property type="entry name" value="HAD_sf"/>
</dbReference>
<dbReference type="InterPro" id="IPR044492">
    <property type="entry name" value="P_typ_ATPase_HD_dom"/>
</dbReference>
<keyword evidence="3 17" id="KW-0813">Transport</keyword>
<keyword evidence="11" id="KW-0112">Calmodulin-binding</keyword>
<evidence type="ECO:0000256" key="9">
    <source>
        <dbReference type="ARBA" id="ARBA00022840"/>
    </source>
</evidence>
<dbReference type="FunFam" id="2.70.150.10:FF:000006">
    <property type="entry name" value="Calcium-transporting ATPase"/>
    <property type="match status" value="1"/>
</dbReference>
<dbReference type="SFLD" id="SFLDS00003">
    <property type="entry name" value="Haloacid_Dehalogenase"/>
    <property type="match status" value="1"/>
</dbReference>
<dbReference type="Pfam" id="PF00690">
    <property type="entry name" value="Cation_ATPase_N"/>
    <property type="match status" value="1"/>
</dbReference>
<evidence type="ECO:0000256" key="15">
    <source>
        <dbReference type="ARBA" id="ARBA00023136"/>
    </source>
</evidence>
<evidence type="ECO:0000259" key="20">
    <source>
        <dbReference type="Pfam" id="PF00689"/>
    </source>
</evidence>
<dbReference type="SFLD" id="SFLDF00027">
    <property type="entry name" value="p-type_atpase"/>
    <property type="match status" value="1"/>
</dbReference>
<keyword evidence="8 17" id="KW-0106">Calcium</keyword>
<evidence type="ECO:0000256" key="6">
    <source>
        <dbReference type="ARBA" id="ARBA00022723"/>
    </source>
</evidence>
<evidence type="ECO:0000259" key="19">
    <source>
        <dbReference type="Pfam" id="PF00122"/>
    </source>
</evidence>
<evidence type="ECO:0000256" key="4">
    <source>
        <dbReference type="ARBA" id="ARBA00022568"/>
    </source>
</evidence>
<dbReference type="GO" id="GO:0005524">
    <property type="term" value="F:ATP binding"/>
    <property type="evidence" value="ECO:0007669"/>
    <property type="project" value="UniProtKB-KW"/>
</dbReference>
<evidence type="ECO:0000256" key="18">
    <source>
        <dbReference type="SAM" id="MobiDB-lite"/>
    </source>
</evidence>
<dbReference type="GO" id="GO:0016887">
    <property type="term" value="F:ATP hydrolysis activity"/>
    <property type="evidence" value="ECO:0007669"/>
    <property type="project" value="InterPro"/>
</dbReference>
<keyword evidence="13 17" id="KW-1133">Transmembrane helix</keyword>
<dbReference type="InterPro" id="IPR036412">
    <property type="entry name" value="HAD-like_sf"/>
</dbReference>
<keyword evidence="6" id="KW-0479">Metal-binding</keyword>
<evidence type="ECO:0000256" key="14">
    <source>
        <dbReference type="ARBA" id="ARBA00023065"/>
    </source>
</evidence>
<evidence type="ECO:0000256" key="7">
    <source>
        <dbReference type="ARBA" id="ARBA00022741"/>
    </source>
</evidence>
<comment type="caution">
    <text evidence="17">Lacks conserved residue(s) required for the propagation of feature annotation.</text>
</comment>
<dbReference type="SFLD" id="SFLDG00002">
    <property type="entry name" value="C1.7:_P-type_atpase_like"/>
    <property type="match status" value="1"/>
</dbReference>
<feature type="transmembrane region" description="Helical" evidence="17">
    <location>
        <begin position="128"/>
        <end position="146"/>
    </location>
</feature>
<feature type="transmembrane region" description="Helical" evidence="17">
    <location>
        <begin position="742"/>
        <end position="762"/>
    </location>
</feature>
<dbReference type="OMA" id="IMVNVTR"/>
<feature type="region of interest" description="Disordered" evidence="18">
    <location>
        <begin position="969"/>
        <end position="1017"/>
    </location>
</feature>
<dbReference type="EC" id="7.2.2.10" evidence="17"/>
<dbReference type="InterPro" id="IPR006408">
    <property type="entry name" value="P-type_ATPase_IIB"/>
</dbReference>
<evidence type="ECO:0000256" key="1">
    <source>
        <dbReference type="ARBA" id="ARBA00004141"/>
    </source>
</evidence>
<dbReference type="GO" id="GO:0005516">
    <property type="term" value="F:calmodulin binding"/>
    <property type="evidence" value="ECO:0007669"/>
    <property type="project" value="UniProtKB-KW"/>
</dbReference>
<proteinExistence type="inferred from homology"/>
<dbReference type="FunFam" id="1.20.1110.10:FF:000039">
    <property type="entry name" value="Calcium-transporting ATPase"/>
    <property type="match status" value="1"/>
</dbReference>
<dbReference type="GO" id="GO:0046872">
    <property type="term" value="F:metal ion binding"/>
    <property type="evidence" value="ECO:0007669"/>
    <property type="project" value="UniProtKB-KW"/>
</dbReference>
<evidence type="ECO:0000256" key="8">
    <source>
        <dbReference type="ARBA" id="ARBA00022837"/>
    </source>
</evidence>
<dbReference type="PRINTS" id="PR00119">
    <property type="entry name" value="CATATPASE"/>
</dbReference>
<keyword evidence="10" id="KW-0460">Magnesium</keyword>
<evidence type="ECO:0000256" key="13">
    <source>
        <dbReference type="ARBA" id="ARBA00022989"/>
    </source>
</evidence>
<feature type="transmembrane region" description="Helical" evidence="17">
    <location>
        <begin position="326"/>
        <end position="351"/>
    </location>
</feature>
<comment type="similarity">
    <text evidence="2 17">Belongs to the cation transport ATPase (P-type) (TC 3.A.3) family. Type IIB subfamily.</text>
</comment>
<evidence type="ECO:0000256" key="3">
    <source>
        <dbReference type="ARBA" id="ARBA00022448"/>
    </source>
</evidence>
<keyword evidence="9 17" id="KW-0067">ATP-binding</keyword>
<keyword evidence="14 17" id="KW-0406">Ion transport</keyword>
<dbReference type="InterPro" id="IPR004014">
    <property type="entry name" value="ATPase_P-typ_cation-transptr_N"/>
</dbReference>
<dbReference type="PROSITE" id="PS00154">
    <property type="entry name" value="ATPASE_E1_E2"/>
    <property type="match status" value="1"/>
</dbReference>
<evidence type="ECO:0000313" key="22">
    <source>
        <dbReference type="EMBL" id="GAQ91595.1"/>
    </source>
</evidence>
<dbReference type="Proteomes" id="UP000054558">
    <property type="component" value="Unassembled WGS sequence"/>
</dbReference>
<evidence type="ECO:0000256" key="5">
    <source>
        <dbReference type="ARBA" id="ARBA00022692"/>
    </source>
</evidence>
<dbReference type="Gene3D" id="2.70.150.10">
    <property type="entry name" value="Calcium-transporting ATPase, cytoplasmic transduction domain A"/>
    <property type="match status" value="1"/>
</dbReference>
<dbReference type="Pfam" id="PF13246">
    <property type="entry name" value="Cation_ATPase"/>
    <property type="match status" value="1"/>
</dbReference>
<feature type="domain" description="Cation-transporting P-type ATPase C-terminal" evidence="20">
    <location>
        <begin position="760"/>
        <end position="941"/>
    </location>
</feature>
<evidence type="ECO:0000256" key="11">
    <source>
        <dbReference type="ARBA" id="ARBA00022860"/>
    </source>
</evidence>
<dbReference type="InterPro" id="IPR006068">
    <property type="entry name" value="ATPase_P-typ_cation-transptr_C"/>
</dbReference>
<sequence>MPARLLLSEITHQHSHQGADPAGSYEVSCERLTKLVEGKDMEDLADAGGVSGLARSLKADLDKGLSEDEEDFKKRAIAFGTNTYPAAQLTPFWEYVWEAMQDTTMQILALCAAVSLAVGLSTEDPAKGWYDGAGIAFAIILVLVVGSTSNYQQSLQFASLNDEKRKIFLNVSRGGKRLKVSIFEILVGDVVHISIGDQVPADGILIQGHSLSIDESSMTGESEHVHVNEKHPFLISGCKVMDGFGSFLVTGVGMNTEWGRVMSTLNEDNEEDTPLQIRLDTLASSIGKMGLSVAVLVLVVLIIRFFATVDFHHFSSHDVRTLVEFFSIAVTIVVVSVPEGLPLAVTLTLAYSMHKMMVDKALVRKLAACETMGSATTICSDKTGTLTMNLMTVVKSWCCGALREPDHTTEQLSKEAMAVNGLRVTNAAVEQLEDGNKPVINGTPTESAVLAWACKLGARFNAVRASTDVIVISSFNSEKKRMGVIIKTKNEGKFRVHWKGAAEIVLEQCDKVIDENGFVLPMTSQKKTELHQIIDTFARNALRALCLCYRDLRADEVSGEGQDMPDQGMVCLAIVGIKDPCRPGVPEAVAVCQKAGILVRMVTGDNVTTAMAIARECGILRAGGVAIEGKDFRTMTPEAQMLLLPSLQVMARSSPTDKHMLVRRLLEMGDVVAVTGDGTNDAPALHEASIGLAMGICGTEVAKEASDIVILDDNFASIIKVVRWGRSVFFNIQKFIQFQMTVNLVALSINFVSAVGSGYAPLTAVQLLWVNLIMDTLGALALATEPPSDELMKEKPIGSTAPLMTNAMWRNIACQWMYQLVVLLVMQYQGANILSLHPVPSQPGHDNGNPKLVCMIFNAFVFCQIFNQINARKPYEFNVFAGLLQSRMFNIVWLITCLFQVLLVEFVGTFTSTTHLSWDQWLICVGLGAVSIPIAFVCKFIPVPEKPFAELLLRRRTLRQAQADLRRASVSHKSATSKSGASVSTPAWSPHSRTLQTSAASKTVRSGPSLGADGHHANLRTGLNGLLLPEGRYHIEGRQDGSPAHQE</sequence>
<name>A0A1Y1IL36_KLENI</name>
<organism evidence="22 23">
    <name type="scientific">Klebsormidium nitens</name>
    <name type="common">Green alga</name>
    <name type="synonym">Ulothrix nitens</name>
    <dbReference type="NCBI Taxonomy" id="105231"/>
    <lineage>
        <taxon>Eukaryota</taxon>
        <taxon>Viridiplantae</taxon>
        <taxon>Streptophyta</taxon>
        <taxon>Klebsormidiophyceae</taxon>
        <taxon>Klebsormidiales</taxon>
        <taxon>Klebsormidiaceae</taxon>
        <taxon>Klebsormidium</taxon>
    </lineage>
</organism>
<dbReference type="GO" id="GO:0005388">
    <property type="term" value="F:P-type calcium transporter activity"/>
    <property type="evidence" value="ECO:0000318"/>
    <property type="project" value="GO_Central"/>
</dbReference>
<dbReference type="InterPro" id="IPR023299">
    <property type="entry name" value="ATPase_P-typ_cyto_dom_N"/>
</dbReference>
<dbReference type="CDD" id="cd02081">
    <property type="entry name" value="P-type_ATPase_Ca_PMCA-like"/>
    <property type="match status" value="1"/>
</dbReference>
<accession>A0A1Y1IL36</accession>
<feature type="transmembrane region" description="Helical" evidence="17">
    <location>
        <begin position="888"/>
        <end position="908"/>
    </location>
</feature>
<dbReference type="InterPro" id="IPR059000">
    <property type="entry name" value="ATPase_P-type_domA"/>
</dbReference>
<dbReference type="Gene3D" id="1.20.1110.10">
    <property type="entry name" value="Calcium-transporting ATPase, transmembrane domain"/>
    <property type="match status" value="1"/>
</dbReference>
<dbReference type="InterPro" id="IPR001757">
    <property type="entry name" value="P_typ_ATPase"/>
</dbReference>
<dbReference type="STRING" id="105231.A0A1Y1IL36"/>
<feature type="compositionally biased region" description="Polar residues" evidence="18">
    <location>
        <begin position="971"/>
        <end position="1006"/>
    </location>
</feature>
<dbReference type="Pfam" id="PF00122">
    <property type="entry name" value="E1-E2_ATPase"/>
    <property type="match status" value="1"/>
</dbReference>
<dbReference type="AlphaFoldDB" id="A0A1Y1IL36"/>
<feature type="domain" description="P-type ATPase A" evidence="19">
    <location>
        <begin position="171"/>
        <end position="265"/>
    </location>
</feature>
<dbReference type="FunFam" id="3.40.50.1000:FF:000018">
    <property type="entry name" value="Calcium-transporting ATPase"/>
    <property type="match status" value="1"/>
</dbReference>
<evidence type="ECO:0000259" key="21">
    <source>
        <dbReference type="Pfam" id="PF00690"/>
    </source>
</evidence>
<dbReference type="NCBIfam" id="TIGR01494">
    <property type="entry name" value="ATPase_P-type"/>
    <property type="match status" value="2"/>
</dbReference>
<dbReference type="PANTHER" id="PTHR24093:SF504">
    <property type="entry name" value="CALCIUM-TRANSPORTING ATPASE"/>
    <property type="match status" value="1"/>
</dbReference>
<evidence type="ECO:0000256" key="2">
    <source>
        <dbReference type="ARBA" id="ARBA00006124"/>
    </source>
</evidence>
<gene>
    <name evidence="22" type="ORF">KFL_008140030</name>
</gene>
<dbReference type="GO" id="GO:0005886">
    <property type="term" value="C:plasma membrane"/>
    <property type="evidence" value="ECO:0000318"/>
    <property type="project" value="GO_Central"/>
</dbReference>
<dbReference type="SUPFAM" id="SSF56784">
    <property type="entry name" value="HAD-like"/>
    <property type="match status" value="1"/>
</dbReference>
<comment type="catalytic activity">
    <reaction evidence="16 17">
        <text>Ca(2+)(in) + ATP + H2O = Ca(2+)(out) + ADP + phosphate + H(+)</text>
        <dbReference type="Rhea" id="RHEA:18105"/>
        <dbReference type="ChEBI" id="CHEBI:15377"/>
        <dbReference type="ChEBI" id="CHEBI:15378"/>
        <dbReference type="ChEBI" id="CHEBI:29108"/>
        <dbReference type="ChEBI" id="CHEBI:30616"/>
        <dbReference type="ChEBI" id="CHEBI:43474"/>
        <dbReference type="ChEBI" id="CHEBI:456216"/>
        <dbReference type="EC" id="7.2.2.10"/>
    </reaction>
</comment>
<evidence type="ECO:0000313" key="23">
    <source>
        <dbReference type="Proteomes" id="UP000054558"/>
    </source>
</evidence>
<dbReference type="Gene3D" id="3.40.1110.10">
    <property type="entry name" value="Calcium-transporting ATPase, cytoplasmic domain N"/>
    <property type="match status" value="1"/>
</dbReference>
<dbReference type="NCBIfam" id="TIGR01517">
    <property type="entry name" value="ATPase-IIB_Ca"/>
    <property type="match status" value="1"/>
</dbReference>
<keyword evidence="15 17" id="KW-0472">Membrane</keyword>
<dbReference type="SUPFAM" id="SSF81665">
    <property type="entry name" value="Calcium ATPase, transmembrane domain M"/>
    <property type="match status" value="1"/>
</dbReference>
<dbReference type="PANTHER" id="PTHR24093">
    <property type="entry name" value="CATION TRANSPORTING ATPASE"/>
    <property type="match status" value="1"/>
</dbReference>
<dbReference type="SUPFAM" id="SSF81653">
    <property type="entry name" value="Calcium ATPase, transduction domain A"/>
    <property type="match status" value="1"/>
</dbReference>
<keyword evidence="12" id="KW-1278">Translocase</keyword>